<dbReference type="InterPro" id="IPR023214">
    <property type="entry name" value="HAD_sf"/>
</dbReference>
<dbReference type="Gene3D" id="3.40.50.1000">
    <property type="entry name" value="HAD superfamily/HAD-like"/>
    <property type="match status" value="1"/>
</dbReference>
<evidence type="ECO:0000256" key="8">
    <source>
        <dbReference type="ARBA" id="ARBA00022989"/>
    </source>
</evidence>
<evidence type="ECO:0000313" key="13">
    <source>
        <dbReference type="Proteomes" id="UP000291072"/>
    </source>
</evidence>
<dbReference type="Pfam" id="PF00122">
    <property type="entry name" value="E1-E2_ATPase"/>
    <property type="match status" value="1"/>
</dbReference>
<comment type="caution">
    <text evidence="12">The sequence shown here is derived from an EMBL/GenBank/DDBJ whole genome shotgun (WGS) entry which is preliminary data.</text>
</comment>
<dbReference type="InterPro" id="IPR027256">
    <property type="entry name" value="P-typ_ATPase_IB"/>
</dbReference>
<feature type="transmembrane region" description="Helical" evidence="10">
    <location>
        <begin position="76"/>
        <end position="95"/>
    </location>
</feature>
<gene>
    <name evidence="12" type="ORF">C4B25_02525</name>
</gene>
<sequence length="651" mass="72993">MFKEKLFKIKAIVALLIFVLQVYFVTLNIIRPTNTLKYTWHPAIWGSINATVLIFYGWNLFHVYKRMFKKQFDMDTLLGLAAHSLFIYSLVNSIIHTGEETYSYSVFWEGSTLLVIFAFIGNSLETRLRNKSIDGYKELLKLKTKTVILIKNNKEVKTPINEIKVGDRVVVKAKSNVPLDGRIVEGSSHFDYSKITGESKVIIKNEGDEVISGAINNKQRIIMLVEKTFEDSTLSLIIDKAEDLSLIKPRMQVFADKVLKFFIPSIFALSFISFIFWMMMGYVGGIQLSWFKGENYVDNAFLASVTILAIACPCALGVATPLVVTVSSTLANKNSLLFSEPKSFEKIKDVKIVVFDKTGTLTTGEMEVVDFKGEQKFLELAASIEKHSIHPIANAISSKFKNNMKVESVKEITGIGIEAMYNGEKYLLSKSSNKPKINGSTVISLKTKTKTLAIFEVMDKIKPNAKETINLLHKMNITTVMVTGDTKQAATRVGKLLDIKNIHSEIMPDRKAEIVKELRIKNNLSKKQQILFIGDGFNDILALKTADISVAFASGSNITNSIADISILNEDLNSLINAIKISKWNQKKIVQSLLWAVIFNLCALPIAFMMLVQPWVAAILMLLSDIAVIGNALIYKIKAEKYFKNKKSKKV</sequence>
<keyword evidence="13" id="KW-1185">Reference proteome</keyword>
<feature type="domain" description="P-type ATPase A" evidence="11">
    <location>
        <begin position="142"/>
        <end position="241"/>
    </location>
</feature>
<keyword evidence="10" id="KW-1003">Cell membrane</keyword>
<dbReference type="InterPro" id="IPR001757">
    <property type="entry name" value="P_typ_ATPase"/>
</dbReference>
<keyword evidence="7" id="KW-1278">Translocase</keyword>
<dbReference type="PROSITE" id="PS00154">
    <property type="entry name" value="ATPASE_E1_E2"/>
    <property type="match status" value="1"/>
</dbReference>
<evidence type="ECO:0000256" key="6">
    <source>
        <dbReference type="ARBA" id="ARBA00022840"/>
    </source>
</evidence>
<protein>
    <recommendedName>
        <fullName evidence="11">P-type ATPase A domain-containing protein</fullName>
    </recommendedName>
</protein>
<keyword evidence="8 10" id="KW-1133">Transmembrane helix</keyword>
<dbReference type="InterPro" id="IPR036412">
    <property type="entry name" value="HAD-like_sf"/>
</dbReference>
<proteinExistence type="inferred from homology"/>
<organism evidence="12 13">
    <name type="scientific">Mycoplasma todarodis</name>
    <dbReference type="NCBI Taxonomy" id="1937191"/>
    <lineage>
        <taxon>Bacteria</taxon>
        <taxon>Bacillati</taxon>
        <taxon>Mycoplasmatota</taxon>
        <taxon>Mollicutes</taxon>
        <taxon>Mycoplasmataceae</taxon>
        <taxon>Mycoplasma</taxon>
    </lineage>
</organism>
<dbReference type="NCBIfam" id="TIGR01494">
    <property type="entry name" value="ATPase_P-type"/>
    <property type="match status" value="1"/>
</dbReference>
<dbReference type="SUPFAM" id="SSF81653">
    <property type="entry name" value="Calcium ATPase, transduction domain A"/>
    <property type="match status" value="1"/>
</dbReference>
<dbReference type="GO" id="GO:0016887">
    <property type="term" value="F:ATP hydrolysis activity"/>
    <property type="evidence" value="ECO:0007669"/>
    <property type="project" value="InterPro"/>
</dbReference>
<accession>A0A4R0XK30</accession>
<keyword evidence="4 10" id="KW-0479">Metal-binding</keyword>
<evidence type="ECO:0000259" key="11">
    <source>
        <dbReference type="Pfam" id="PF00122"/>
    </source>
</evidence>
<dbReference type="NCBIfam" id="TIGR01525">
    <property type="entry name" value="ATPase-IB_hvy"/>
    <property type="match status" value="1"/>
</dbReference>
<evidence type="ECO:0000256" key="4">
    <source>
        <dbReference type="ARBA" id="ARBA00022723"/>
    </source>
</evidence>
<evidence type="ECO:0000256" key="1">
    <source>
        <dbReference type="ARBA" id="ARBA00004127"/>
    </source>
</evidence>
<dbReference type="Gene3D" id="2.70.150.10">
    <property type="entry name" value="Calcium-transporting ATPase, cytoplasmic transduction domain A"/>
    <property type="match status" value="1"/>
</dbReference>
<dbReference type="SUPFAM" id="SSF56784">
    <property type="entry name" value="HAD-like"/>
    <property type="match status" value="1"/>
</dbReference>
<keyword evidence="3 10" id="KW-0812">Transmembrane</keyword>
<evidence type="ECO:0000256" key="2">
    <source>
        <dbReference type="ARBA" id="ARBA00006024"/>
    </source>
</evidence>
<feature type="transmembrane region" description="Helical" evidence="10">
    <location>
        <begin position="12"/>
        <end position="31"/>
    </location>
</feature>
<dbReference type="AlphaFoldDB" id="A0A4R0XK30"/>
<dbReference type="InterPro" id="IPR023298">
    <property type="entry name" value="ATPase_P-typ_TM_dom_sf"/>
</dbReference>
<dbReference type="SUPFAM" id="SSF81665">
    <property type="entry name" value="Calcium ATPase, transmembrane domain M"/>
    <property type="match status" value="1"/>
</dbReference>
<evidence type="ECO:0000256" key="5">
    <source>
        <dbReference type="ARBA" id="ARBA00022741"/>
    </source>
</evidence>
<dbReference type="PRINTS" id="PR00943">
    <property type="entry name" value="CUATPASE"/>
</dbReference>
<dbReference type="InterPro" id="IPR018303">
    <property type="entry name" value="ATPase_P-typ_P_site"/>
</dbReference>
<dbReference type="GO" id="GO:0043682">
    <property type="term" value="F:P-type divalent copper transporter activity"/>
    <property type="evidence" value="ECO:0007669"/>
    <property type="project" value="TreeGrafter"/>
</dbReference>
<dbReference type="Pfam" id="PF00702">
    <property type="entry name" value="Hydrolase"/>
    <property type="match status" value="1"/>
</dbReference>
<dbReference type="Proteomes" id="UP000291072">
    <property type="component" value="Unassembled WGS sequence"/>
</dbReference>
<dbReference type="GO" id="GO:0005524">
    <property type="term" value="F:ATP binding"/>
    <property type="evidence" value="ECO:0007669"/>
    <property type="project" value="UniProtKB-UniRule"/>
</dbReference>
<name>A0A4R0XK30_9MOLU</name>
<feature type="transmembrane region" description="Helical" evidence="10">
    <location>
        <begin position="300"/>
        <end position="324"/>
    </location>
</feature>
<dbReference type="EMBL" id="PSZP01000016">
    <property type="protein sequence ID" value="TCG10993.1"/>
    <property type="molecule type" value="Genomic_DNA"/>
</dbReference>
<dbReference type="PRINTS" id="PR00119">
    <property type="entry name" value="CATATPASE"/>
</dbReference>
<evidence type="ECO:0000256" key="10">
    <source>
        <dbReference type="RuleBase" id="RU362081"/>
    </source>
</evidence>
<feature type="transmembrane region" description="Helical" evidence="10">
    <location>
        <begin position="101"/>
        <end position="121"/>
    </location>
</feature>
<feature type="transmembrane region" description="Helical" evidence="10">
    <location>
        <begin position="589"/>
        <end position="609"/>
    </location>
</feature>
<comment type="subcellular location">
    <subcellularLocation>
        <location evidence="10">Cell membrane</location>
    </subcellularLocation>
    <subcellularLocation>
        <location evidence="1">Endomembrane system</location>
        <topology evidence="1">Multi-pass membrane protein</topology>
    </subcellularLocation>
</comment>
<feature type="transmembrane region" description="Helical" evidence="10">
    <location>
        <begin position="258"/>
        <end position="280"/>
    </location>
</feature>
<keyword evidence="6 10" id="KW-0067">ATP-binding</keyword>
<evidence type="ECO:0000313" key="12">
    <source>
        <dbReference type="EMBL" id="TCG10993.1"/>
    </source>
</evidence>
<dbReference type="GO" id="GO:0012505">
    <property type="term" value="C:endomembrane system"/>
    <property type="evidence" value="ECO:0007669"/>
    <property type="project" value="UniProtKB-SubCell"/>
</dbReference>
<reference evidence="12 13" key="1">
    <citation type="submission" date="2018-02" db="EMBL/GenBank/DDBJ databases">
        <title>Mycoplasma marinum and Mycoplasma todarodis sp. nov., moderately halophilic and psychrotolerant mycoplasmas isolated from cephalopods.</title>
        <authorList>
            <person name="Viver T."/>
        </authorList>
    </citation>
    <scope>NUCLEOTIDE SEQUENCE [LARGE SCALE GENOMIC DNA]</scope>
    <source>
        <strain evidence="12 13">5H</strain>
    </source>
</reference>
<dbReference type="InterPro" id="IPR023299">
    <property type="entry name" value="ATPase_P-typ_cyto_dom_N"/>
</dbReference>
<evidence type="ECO:0000256" key="7">
    <source>
        <dbReference type="ARBA" id="ARBA00022967"/>
    </source>
</evidence>
<feature type="transmembrane region" description="Helical" evidence="10">
    <location>
        <begin position="43"/>
        <end position="64"/>
    </location>
</feature>
<keyword evidence="5 10" id="KW-0547">Nucleotide-binding</keyword>
<dbReference type="GO" id="GO:0005507">
    <property type="term" value="F:copper ion binding"/>
    <property type="evidence" value="ECO:0007669"/>
    <property type="project" value="TreeGrafter"/>
</dbReference>
<evidence type="ECO:0000256" key="9">
    <source>
        <dbReference type="ARBA" id="ARBA00023136"/>
    </source>
</evidence>
<feature type="transmembrane region" description="Helical" evidence="10">
    <location>
        <begin position="615"/>
        <end position="637"/>
    </location>
</feature>
<dbReference type="GO" id="GO:0055070">
    <property type="term" value="P:copper ion homeostasis"/>
    <property type="evidence" value="ECO:0007669"/>
    <property type="project" value="TreeGrafter"/>
</dbReference>
<dbReference type="InterPro" id="IPR059000">
    <property type="entry name" value="ATPase_P-type_domA"/>
</dbReference>
<dbReference type="OrthoDB" id="9813266at2"/>
<dbReference type="PANTHER" id="PTHR43520:SF8">
    <property type="entry name" value="P-TYPE CU(+) TRANSPORTER"/>
    <property type="match status" value="1"/>
</dbReference>
<comment type="similarity">
    <text evidence="2 10">Belongs to the cation transport ATPase (P-type) (TC 3.A.3) family. Type IB subfamily.</text>
</comment>
<dbReference type="InterPro" id="IPR008250">
    <property type="entry name" value="ATPase_P-typ_transduc_dom_A_sf"/>
</dbReference>
<keyword evidence="9 10" id="KW-0472">Membrane</keyword>
<evidence type="ECO:0000256" key="3">
    <source>
        <dbReference type="ARBA" id="ARBA00022692"/>
    </source>
</evidence>
<dbReference type="PANTHER" id="PTHR43520">
    <property type="entry name" value="ATP7, ISOFORM B"/>
    <property type="match status" value="1"/>
</dbReference>
<dbReference type="GO" id="GO:0005886">
    <property type="term" value="C:plasma membrane"/>
    <property type="evidence" value="ECO:0007669"/>
    <property type="project" value="UniProtKB-SubCell"/>
</dbReference>
<dbReference type="Gene3D" id="3.40.1110.10">
    <property type="entry name" value="Calcium-transporting ATPase, cytoplasmic domain N"/>
    <property type="match status" value="1"/>
</dbReference>